<feature type="domain" description="RING-type" evidence="6">
    <location>
        <begin position="443"/>
        <end position="475"/>
    </location>
</feature>
<feature type="compositionally biased region" description="Pro residues" evidence="5">
    <location>
        <begin position="778"/>
        <end position="793"/>
    </location>
</feature>
<feature type="region of interest" description="Disordered" evidence="5">
    <location>
        <begin position="490"/>
        <end position="553"/>
    </location>
</feature>
<gene>
    <name evidence="7" type="ORF">EV421DRAFT_1897572</name>
</gene>
<feature type="region of interest" description="Disordered" evidence="5">
    <location>
        <begin position="1"/>
        <end position="249"/>
    </location>
</feature>
<comment type="caution">
    <text evidence="7">The sequence shown here is derived from an EMBL/GenBank/DDBJ whole genome shotgun (WGS) entry which is preliminary data.</text>
</comment>
<evidence type="ECO:0000256" key="2">
    <source>
        <dbReference type="ARBA" id="ARBA00022771"/>
    </source>
</evidence>
<feature type="region of interest" description="Disordered" evidence="5">
    <location>
        <begin position="955"/>
        <end position="977"/>
    </location>
</feature>
<feature type="compositionally biased region" description="Low complexity" evidence="5">
    <location>
        <begin position="123"/>
        <end position="137"/>
    </location>
</feature>
<reference evidence="7" key="1">
    <citation type="submission" date="2023-06" db="EMBL/GenBank/DDBJ databases">
        <authorList>
            <consortium name="Lawrence Berkeley National Laboratory"/>
            <person name="Ahrendt S."/>
            <person name="Sahu N."/>
            <person name="Indic B."/>
            <person name="Wong-Bajracharya J."/>
            <person name="Merenyi Z."/>
            <person name="Ke H.-M."/>
            <person name="Monk M."/>
            <person name="Kocsube S."/>
            <person name="Drula E."/>
            <person name="Lipzen A."/>
            <person name="Balint B."/>
            <person name="Henrissat B."/>
            <person name="Andreopoulos B."/>
            <person name="Martin F.M."/>
            <person name="Harder C.B."/>
            <person name="Rigling D."/>
            <person name="Ford K.L."/>
            <person name="Foster G.D."/>
            <person name="Pangilinan J."/>
            <person name="Papanicolaou A."/>
            <person name="Barry K."/>
            <person name="LaButti K."/>
            <person name="Viragh M."/>
            <person name="Koriabine M."/>
            <person name="Yan M."/>
            <person name="Riley R."/>
            <person name="Champramary S."/>
            <person name="Plett K.L."/>
            <person name="Tsai I.J."/>
            <person name="Slot J."/>
            <person name="Sipos G."/>
            <person name="Plett J."/>
            <person name="Nagy L.G."/>
            <person name="Grigoriev I.V."/>
        </authorList>
    </citation>
    <scope>NUCLEOTIDE SEQUENCE</scope>
    <source>
        <strain evidence="7">FPL87.14</strain>
    </source>
</reference>
<feature type="region of interest" description="Disordered" evidence="5">
    <location>
        <begin position="847"/>
        <end position="924"/>
    </location>
</feature>
<evidence type="ECO:0000256" key="3">
    <source>
        <dbReference type="ARBA" id="ARBA00022833"/>
    </source>
</evidence>
<feature type="compositionally biased region" description="Pro residues" evidence="5">
    <location>
        <begin position="267"/>
        <end position="279"/>
    </location>
</feature>
<dbReference type="SMART" id="SM00184">
    <property type="entry name" value="RING"/>
    <property type="match status" value="2"/>
</dbReference>
<dbReference type="PROSITE" id="PS50089">
    <property type="entry name" value="ZF_RING_2"/>
    <property type="match status" value="1"/>
</dbReference>
<organism evidence="7 8">
    <name type="scientific">Armillaria borealis</name>
    <dbReference type="NCBI Taxonomy" id="47425"/>
    <lineage>
        <taxon>Eukaryota</taxon>
        <taxon>Fungi</taxon>
        <taxon>Dikarya</taxon>
        <taxon>Basidiomycota</taxon>
        <taxon>Agaricomycotina</taxon>
        <taxon>Agaricomycetes</taxon>
        <taxon>Agaricomycetidae</taxon>
        <taxon>Agaricales</taxon>
        <taxon>Marasmiineae</taxon>
        <taxon>Physalacriaceae</taxon>
        <taxon>Armillaria</taxon>
    </lineage>
</organism>
<feature type="region of interest" description="Disordered" evidence="5">
    <location>
        <begin position="383"/>
        <end position="440"/>
    </location>
</feature>
<dbReference type="EMBL" id="JAUEPT010000003">
    <property type="protein sequence ID" value="KAK0453563.1"/>
    <property type="molecule type" value="Genomic_DNA"/>
</dbReference>
<feature type="compositionally biased region" description="Low complexity" evidence="5">
    <location>
        <begin position="429"/>
        <end position="438"/>
    </location>
</feature>
<feature type="compositionally biased region" description="Low complexity" evidence="5">
    <location>
        <begin position="872"/>
        <end position="886"/>
    </location>
</feature>
<evidence type="ECO:0000256" key="4">
    <source>
        <dbReference type="PROSITE-ProRule" id="PRU00175"/>
    </source>
</evidence>
<evidence type="ECO:0000259" key="6">
    <source>
        <dbReference type="PROSITE" id="PS50089"/>
    </source>
</evidence>
<feature type="compositionally biased region" description="Polar residues" evidence="5">
    <location>
        <begin position="104"/>
        <end position="115"/>
    </location>
</feature>
<keyword evidence="2 4" id="KW-0863">Zinc-finger</keyword>
<accession>A0AA39K3B1</accession>
<name>A0AA39K3B1_9AGAR</name>
<dbReference type="InterPro" id="IPR013083">
    <property type="entry name" value="Znf_RING/FYVE/PHD"/>
</dbReference>
<sequence length="1087" mass="113615">MSGNNVSQTLHNFIRSLVPGHEPHDSPQQPQPEVPVNDAVVGAAPQPLTVQNVESMDIDVPPSSSQDGDNDSMPPLNDISDSDESDFSQSDTSMDADELEVQLQAISDEQVSESGLQPPPPQSTTSSNTPAASPSRSSNRRARVDTDEDQDRDRRHPSQRVHVDNPTPVAANGPQPAQPLPQIHLPFRTGPGLPPGATANPDAFRLWQHFMQGAGRPPNPPNAAGATPDNAQAPPAGPAQNGQTGHPMLGVLGITIDLGAEPHVHAHPPPNPAPGQPPHPHLHQHMPPPMFNLPTGFVNVGDGNAFAELLQRFGGMMGGEYEQEDPERAKRLVNGLEEVPIGLVRRLERVGAVGGADDNGVGGSGGDSGCAICWDRLLDGDGNQFGKEEENKKEDASSSPDTAQSLPENSPATSSSTTEETSMHDDSSQSKTPASSSSQPLHPKIVALPCAHVFHASCLIPWFSRPRQTTCPTCRFNVDPENLTYVRRRRTPRPAPAPANVPTAPVATGNEGMTPPVDANADTPTANATPADESVPPPTANAGTGPAIGIGGHGPNIPRNSLFTQALLRSLIPTAVAGNTTGTVPAPTAPSETTPEQPGAPNPNAFLDALRNGGPLPQISAADLVNLFMAGHPPVSGTNIPAQGPAPPNVPPNPTPGVNTSQGATPSNNNDLPPLEPIDAPLPDAAVPAANAQPAPAPDHQQGVPLNHGHEQRLNVQDQGFVTIGFDMIFGTAPGDGGPDDVVMDGLPNNFDLHGEFDLAGVFDDRMNQFDQAMHGIPVPPPPDNHGPQPAPNPSQQNNTPSVQSETHIHIHRPGQGPDGGMHFAAGSGRTIAEALAQLNRHAQDQFAQPAGAQANQQEHPQLPPFLPFMPPRFRGGAGNAAAGAPAAPPQNPSGPGAGATPPPPPQATPTGANGNANAHGTGLPHFAQFLQGVGLPMGTMGTAPPFIIGGGVNPRHQPRQASERKKWTLPPAPGPTLRQRIERKEREAGLRCYDMSCGVGPSDEDPFVAVSEKQVHIQHRDTQTGLGGIVCEHTFHPSCLVSAQRVALRGADENVEGEDVEVSCPVCRADGLISKEDWQEGVRALA</sequence>
<feature type="compositionally biased region" description="Pro residues" evidence="5">
    <location>
        <begin position="644"/>
        <end position="655"/>
    </location>
</feature>
<dbReference type="InterPro" id="IPR001841">
    <property type="entry name" value="Znf_RING"/>
</dbReference>
<feature type="compositionally biased region" description="Low complexity" evidence="5">
    <location>
        <begin position="677"/>
        <end position="694"/>
    </location>
</feature>
<dbReference type="Proteomes" id="UP001175226">
    <property type="component" value="Unassembled WGS sequence"/>
</dbReference>
<dbReference type="GO" id="GO:0008270">
    <property type="term" value="F:zinc ion binding"/>
    <property type="evidence" value="ECO:0007669"/>
    <property type="project" value="UniProtKB-KW"/>
</dbReference>
<feature type="compositionally biased region" description="Pro residues" evidence="5">
    <location>
        <begin position="862"/>
        <end position="871"/>
    </location>
</feature>
<evidence type="ECO:0000256" key="5">
    <source>
        <dbReference type="SAM" id="MobiDB-lite"/>
    </source>
</evidence>
<feature type="region of interest" description="Disordered" evidence="5">
    <location>
        <begin position="772"/>
        <end position="826"/>
    </location>
</feature>
<protein>
    <recommendedName>
        <fullName evidence="6">RING-type domain-containing protein</fullName>
    </recommendedName>
</protein>
<feature type="compositionally biased region" description="Polar residues" evidence="5">
    <location>
        <begin position="1"/>
        <end position="11"/>
    </location>
</feature>
<feature type="region of interest" description="Disordered" evidence="5">
    <location>
        <begin position="261"/>
        <end position="287"/>
    </location>
</feature>
<dbReference type="AlphaFoldDB" id="A0AA39K3B1"/>
<dbReference type="PANTHER" id="PTHR15710">
    <property type="entry name" value="E3 UBIQUITIN-PROTEIN LIGASE PRAJA"/>
    <property type="match status" value="1"/>
</dbReference>
<feature type="compositionally biased region" description="Low complexity" evidence="5">
    <location>
        <begin position="583"/>
        <end position="596"/>
    </location>
</feature>
<feature type="region of interest" description="Disordered" evidence="5">
    <location>
        <begin position="636"/>
        <end position="707"/>
    </location>
</feature>
<feature type="compositionally biased region" description="Low complexity" evidence="5">
    <location>
        <begin position="794"/>
        <end position="805"/>
    </location>
</feature>
<feature type="compositionally biased region" description="Basic and acidic residues" evidence="5">
    <location>
        <begin position="386"/>
        <end position="396"/>
    </location>
</feature>
<keyword evidence="8" id="KW-1185">Reference proteome</keyword>
<keyword evidence="3" id="KW-0862">Zinc</keyword>
<feature type="compositionally biased region" description="Polar residues" evidence="5">
    <location>
        <begin position="661"/>
        <end position="671"/>
    </location>
</feature>
<feature type="compositionally biased region" description="Low complexity" evidence="5">
    <location>
        <begin position="518"/>
        <end position="532"/>
    </location>
</feature>
<keyword evidence="1" id="KW-0479">Metal-binding</keyword>
<evidence type="ECO:0000313" key="8">
    <source>
        <dbReference type="Proteomes" id="UP001175226"/>
    </source>
</evidence>
<proteinExistence type="predicted"/>
<dbReference type="Pfam" id="PF13639">
    <property type="entry name" value="zf-RING_2"/>
    <property type="match status" value="1"/>
</dbReference>
<dbReference type="Gene3D" id="3.30.40.10">
    <property type="entry name" value="Zinc/RING finger domain, C3HC4 (zinc finger)"/>
    <property type="match status" value="1"/>
</dbReference>
<feature type="compositionally biased region" description="Low complexity" evidence="5">
    <location>
        <begin position="909"/>
        <end position="923"/>
    </location>
</feature>
<evidence type="ECO:0000256" key="1">
    <source>
        <dbReference type="ARBA" id="ARBA00022723"/>
    </source>
</evidence>
<feature type="region of interest" description="Disordered" evidence="5">
    <location>
        <begin position="578"/>
        <end position="606"/>
    </location>
</feature>
<evidence type="ECO:0000313" key="7">
    <source>
        <dbReference type="EMBL" id="KAK0453563.1"/>
    </source>
</evidence>
<feature type="compositionally biased region" description="Polar residues" evidence="5">
    <location>
        <begin position="397"/>
        <end position="412"/>
    </location>
</feature>
<feature type="compositionally biased region" description="Low complexity" evidence="5">
    <location>
        <begin position="222"/>
        <end position="243"/>
    </location>
</feature>
<dbReference type="SUPFAM" id="SSF57850">
    <property type="entry name" value="RING/U-box"/>
    <property type="match status" value="1"/>
</dbReference>